<keyword evidence="1" id="KW-0472">Membrane</keyword>
<dbReference type="EMBL" id="CP034338">
    <property type="protein sequence ID" value="AZL68303.1"/>
    <property type="molecule type" value="Genomic_DNA"/>
</dbReference>
<protein>
    <submittedName>
        <fullName evidence="2">Uncharacterized protein</fullName>
    </submittedName>
</protein>
<feature type="transmembrane region" description="Helical" evidence="1">
    <location>
        <begin position="12"/>
        <end position="33"/>
    </location>
</feature>
<gene>
    <name evidence="2" type="ORF">EJA05_11460</name>
</gene>
<keyword evidence="1" id="KW-1133">Transmembrane helix</keyword>
<evidence type="ECO:0000256" key="1">
    <source>
        <dbReference type="SAM" id="Phobius"/>
    </source>
</evidence>
<keyword evidence="1" id="KW-0812">Transmembrane</keyword>
<sequence>MAEVLAFLGKAFTSLFLEIIFWFFFYWLGWPVVKIASLGRRPQGDWRSETAERNWVSGVGVAVFACIIMLF</sequence>
<evidence type="ECO:0000313" key="2">
    <source>
        <dbReference type="EMBL" id="AZL68303.1"/>
    </source>
</evidence>
<organism evidence="2 3">
    <name type="scientific">Pseudomonas entomophila</name>
    <dbReference type="NCBI Taxonomy" id="312306"/>
    <lineage>
        <taxon>Bacteria</taxon>
        <taxon>Pseudomonadati</taxon>
        <taxon>Pseudomonadota</taxon>
        <taxon>Gammaproteobacteria</taxon>
        <taxon>Pseudomonadales</taxon>
        <taxon>Pseudomonadaceae</taxon>
        <taxon>Pseudomonas</taxon>
    </lineage>
</organism>
<accession>A0A3Q8U017</accession>
<proteinExistence type="predicted"/>
<evidence type="ECO:0000313" key="3">
    <source>
        <dbReference type="Proteomes" id="UP000268230"/>
    </source>
</evidence>
<dbReference type="AlphaFoldDB" id="A0A3Q8U017"/>
<dbReference type="OrthoDB" id="7018273at2"/>
<dbReference type="KEGG" id="pory:EJA05_11460"/>
<name>A0A3Q8U017_9PSED</name>
<dbReference type="Proteomes" id="UP000268230">
    <property type="component" value="Chromosome"/>
</dbReference>
<reference evidence="2 3" key="1">
    <citation type="submission" date="2018-12" db="EMBL/GenBank/DDBJ databases">
        <authorList>
            <person name="Li S."/>
            <person name="Yang R."/>
            <person name="Chen G."/>
            <person name="Zou L."/>
            <person name="Zhang C."/>
            <person name="Chen Y."/>
            <person name="Liu Z."/>
            <person name="Li Y."/>
            <person name="Yan Y."/>
            <person name="Huang M."/>
            <person name="Chen T."/>
        </authorList>
    </citation>
    <scope>NUCLEOTIDE SEQUENCE [LARGE SCALE GENOMIC DNA]</scope>
    <source>
        <strain evidence="2 3">1257</strain>
    </source>
</reference>